<sequence length="285" mass="31285">MAASLIGMQVRPDPAVPRTWERFVAVGDSFTEGMVDAHPGRDGEYVGWADRVAAALAARNAGLDRPFGYANLAIRGRMIGAIIDEQLEPALALTPDLVSLSAGGNDVLRPRVSVESVIARLEAAVEQIRGTGADVMLVTAPNLSWAPLVSRVHPRLVEYTAELWAVGQRTGAFVVDIYTMRSLRDPRMYGADRIHLSSEGHARVAAQALWTLGMPFEVRDWVDPLDPAPPLSRFESLQANREWVAGHLRPWIRRRLRGESSGDHRVPKRPEILPVEVDLTGQDGP</sequence>
<evidence type="ECO:0000313" key="3">
    <source>
        <dbReference type="EMBL" id="GGK72931.1"/>
    </source>
</evidence>
<dbReference type="EMBL" id="BMLB01000004">
    <property type="protein sequence ID" value="GGK72931.1"/>
    <property type="molecule type" value="Genomic_DNA"/>
</dbReference>
<evidence type="ECO:0000256" key="1">
    <source>
        <dbReference type="SAM" id="MobiDB-lite"/>
    </source>
</evidence>
<organism evidence="3 4">
    <name type="scientific">Ornithinimicrobium pekingense</name>
    <dbReference type="NCBI Taxonomy" id="384677"/>
    <lineage>
        <taxon>Bacteria</taxon>
        <taxon>Bacillati</taxon>
        <taxon>Actinomycetota</taxon>
        <taxon>Actinomycetes</taxon>
        <taxon>Micrococcales</taxon>
        <taxon>Ornithinimicrobiaceae</taxon>
        <taxon>Ornithinimicrobium</taxon>
    </lineage>
</organism>
<protein>
    <submittedName>
        <fullName evidence="3">SGNH hydrolase</fullName>
    </submittedName>
</protein>
<feature type="compositionally biased region" description="Basic and acidic residues" evidence="1">
    <location>
        <begin position="259"/>
        <end position="271"/>
    </location>
</feature>
<name>A0ABQ2FC15_9MICO</name>
<feature type="domain" description="SGNH hydrolase-type esterase" evidence="2">
    <location>
        <begin position="25"/>
        <end position="203"/>
    </location>
</feature>
<comment type="caution">
    <text evidence="3">The sequence shown here is derived from an EMBL/GenBank/DDBJ whole genome shotgun (WGS) entry which is preliminary data.</text>
</comment>
<gene>
    <name evidence="3" type="ORF">GCM10011509_21830</name>
</gene>
<evidence type="ECO:0000313" key="4">
    <source>
        <dbReference type="Proteomes" id="UP000662111"/>
    </source>
</evidence>
<keyword evidence="3" id="KW-0378">Hydrolase</keyword>
<dbReference type="Pfam" id="PF13472">
    <property type="entry name" value="Lipase_GDSL_2"/>
    <property type="match status" value="1"/>
</dbReference>
<dbReference type="GO" id="GO:0016787">
    <property type="term" value="F:hydrolase activity"/>
    <property type="evidence" value="ECO:0007669"/>
    <property type="project" value="UniProtKB-KW"/>
</dbReference>
<dbReference type="SUPFAM" id="SSF52266">
    <property type="entry name" value="SGNH hydrolase"/>
    <property type="match status" value="1"/>
</dbReference>
<dbReference type="Proteomes" id="UP000662111">
    <property type="component" value="Unassembled WGS sequence"/>
</dbReference>
<keyword evidence="4" id="KW-1185">Reference proteome</keyword>
<dbReference type="PANTHER" id="PTHR43784">
    <property type="entry name" value="GDSL-LIKE LIPASE/ACYLHYDROLASE, PUTATIVE (AFU_ORTHOLOGUE AFUA_2G00820)-RELATED"/>
    <property type="match status" value="1"/>
</dbReference>
<feature type="region of interest" description="Disordered" evidence="1">
    <location>
        <begin position="259"/>
        <end position="285"/>
    </location>
</feature>
<proteinExistence type="predicted"/>
<dbReference type="InterPro" id="IPR013830">
    <property type="entry name" value="SGNH_hydro"/>
</dbReference>
<dbReference type="Gene3D" id="3.40.50.1110">
    <property type="entry name" value="SGNH hydrolase"/>
    <property type="match status" value="1"/>
</dbReference>
<accession>A0ABQ2FC15</accession>
<dbReference type="PANTHER" id="PTHR43784:SF2">
    <property type="entry name" value="GDSL-LIKE LIPASE_ACYLHYDROLASE, PUTATIVE (AFU_ORTHOLOGUE AFUA_2G00820)-RELATED"/>
    <property type="match status" value="1"/>
</dbReference>
<dbReference type="InterPro" id="IPR053140">
    <property type="entry name" value="GDSL_Rv0518-like"/>
</dbReference>
<dbReference type="InterPro" id="IPR036514">
    <property type="entry name" value="SGNH_hydro_sf"/>
</dbReference>
<dbReference type="CDD" id="cd01832">
    <property type="entry name" value="SGNH_hydrolase_like_1"/>
    <property type="match status" value="1"/>
</dbReference>
<evidence type="ECO:0000259" key="2">
    <source>
        <dbReference type="Pfam" id="PF13472"/>
    </source>
</evidence>
<reference evidence="4" key="1">
    <citation type="journal article" date="2019" name="Int. J. Syst. Evol. Microbiol.">
        <title>The Global Catalogue of Microorganisms (GCM) 10K type strain sequencing project: providing services to taxonomists for standard genome sequencing and annotation.</title>
        <authorList>
            <consortium name="The Broad Institute Genomics Platform"/>
            <consortium name="The Broad Institute Genome Sequencing Center for Infectious Disease"/>
            <person name="Wu L."/>
            <person name="Ma J."/>
        </authorList>
    </citation>
    <scope>NUCLEOTIDE SEQUENCE [LARGE SCALE GENOMIC DNA]</scope>
    <source>
        <strain evidence="4">CGMCC 1.5362</strain>
    </source>
</reference>